<dbReference type="RefSeq" id="WP_028697843.1">
    <property type="nucleotide sequence ID" value="NZ_BQII01000089.1"/>
</dbReference>
<dbReference type="EMBL" id="JARJLO010000172">
    <property type="protein sequence ID" value="MDF3871047.1"/>
    <property type="molecule type" value="Genomic_DNA"/>
</dbReference>
<dbReference type="Proteomes" id="UP001217741">
    <property type="component" value="Unassembled WGS sequence"/>
</dbReference>
<proteinExistence type="predicted"/>
<sequence>MTELARTEDVTVTTGDVAVEVSNARKNKAFAKIYNSRMSREELRASMLEKAKNVVEKGIGSLDLVTVVEHR</sequence>
<accession>A0AAW6PRD2</accession>
<evidence type="ECO:0000313" key="1">
    <source>
        <dbReference type="EMBL" id="MDF3871047.1"/>
    </source>
</evidence>
<comment type="caution">
    <text evidence="1">The sequence shown here is derived from an EMBL/GenBank/DDBJ whole genome shotgun (WGS) entry which is preliminary data.</text>
</comment>
<dbReference type="AlphaFoldDB" id="A0AAW6PRD2"/>
<gene>
    <name evidence="1" type="ORF">P3W50_11235</name>
</gene>
<name>A0AAW6PRD2_PSEPU</name>
<organism evidence="1 2">
    <name type="scientific">Pseudomonas putida</name>
    <name type="common">Arthrobacter siderocapsulatus</name>
    <dbReference type="NCBI Taxonomy" id="303"/>
    <lineage>
        <taxon>Bacteria</taxon>
        <taxon>Pseudomonadati</taxon>
        <taxon>Pseudomonadota</taxon>
        <taxon>Gammaproteobacteria</taxon>
        <taxon>Pseudomonadales</taxon>
        <taxon>Pseudomonadaceae</taxon>
        <taxon>Pseudomonas</taxon>
    </lineage>
</organism>
<evidence type="ECO:0000313" key="2">
    <source>
        <dbReference type="Proteomes" id="UP001217741"/>
    </source>
</evidence>
<protein>
    <submittedName>
        <fullName evidence="1">Uncharacterized protein</fullName>
    </submittedName>
</protein>
<reference evidence="1" key="1">
    <citation type="submission" date="2023-03" db="EMBL/GenBank/DDBJ databases">
        <title>Draft assemblies of triclosan tolerant bacteria isolated from returned activated sludge.</title>
        <authorList>
            <person name="Van Hamelsveld S."/>
        </authorList>
    </citation>
    <scope>NUCLEOTIDE SEQUENCE</scope>
    <source>
        <strain evidence="1">GW210012_S60</strain>
    </source>
</reference>